<proteinExistence type="predicted"/>
<evidence type="ECO:0000313" key="1">
    <source>
        <dbReference type="EMBL" id="PHN05576.1"/>
    </source>
</evidence>
<protein>
    <submittedName>
        <fullName evidence="1">Uncharacterized protein</fullName>
    </submittedName>
</protein>
<accession>A0A2D0NB05</accession>
<evidence type="ECO:0000313" key="2">
    <source>
        <dbReference type="Proteomes" id="UP000223913"/>
    </source>
</evidence>
<sequence>MRSLILGLFMLLGIVVVPIRITGDCGPLDSFQGYTFINPYIVSLDPKIAGFFLDFDILSTLVPQPAMAQIEGNIDEWWERFCKIPAKVDIGSLIYQADVSDLQDLRSAIASEDVPITYLRPAIAENSFARYLHKHQCTETLDYLIFAKRCEPHVTARKNWDDRAQDRNTMRDLIELGKVDFMETESHYFKIRYAYQIIRLAHYLKDYELTLELYDYLMPKVDNDPSILDYWIDGHRAGAMMSLGQRVEASYIFSRIFEKCPSKRTSAYQSFDIRTDEEWKALNLMCVNDHERAVLHILRANSENSQLIDEMWKVYQYEPQNRQLEYLALRELRRLEKDLLGLDFNDNRQLNKRLFNIPRSIAGERVIELQAFVRRLVEADNTARPAYWKLLEGYLELLAGDEYFAQKTFADLEDETRNDTLLHQLKVWQTVLQILNLQQPVEEAELEASKIQDSDLYRQYPDMADFMRDRFTELYQNGGSAGKAFISQYTLEDLQLNPQMSIIDDLLRIVRKERRNRFEKQMVEKPNGVTIEPELLDLKSSVLLSQNLPEAALETLKEMDSAEWDNLDPQLYAPFVDRLNDCIRCPVPDSLTRYNKGELIQMLLDLDYQARAEQSRNQAAYRYYRMGLAYYNMTYFGPAWQVLDEYRSSNSIKRHVQGRDNEVVPAVGWELGNREFFDCSRARYLFQRARTLADNAELAARATFMEAKCEQNEFFVFGTPGMAQPHTAFDVLIDNFSDTGFFQRAIQECQYLRAYITN</sequence>
<name>A0A2D0NB05_FLAN2</name>
<keyword evidence="2" id="KW-1185">Reference proteome</keyword>
<organism evidence="1 2">
    <name type="scientific">Flavilitoribacter nigricans (strain ATCC 23147 / DSM 23189 / NBRC 102662 / NCIMB 1420 / SS-2)</name>
    <name type="common">Lewinella nigricans</name>
    <dbReference type="NCBI Taxonomy" id="1122177"/>
    <lineage>
        <taxon>Bacteria</taxon>
        <taxon>Pseudomonadati</taxon>
        <taxon>Bacteroidota</taxon>
        <taxon>Saprospiria</taxon>
        <taxon>Saprospirales</taxon>
        <taxon>Lewinellaceae</taxon>
        <taxon>Flavilitoribacter</taxon>
    </lineage>
</organism>
<dbReference type="RefSeq" id="WP_099151152.1">
    <property type="nucleotide sequence ID" value="NZ_PDUD01000021.1"/>
</dbReference>
<dbReference type="EMBL" id="PDUD01000021">
    <property type="protein sequence ID" value="PHN05576.1"/>
    <property type="molecule type" value="Genomic_DNA"/>
</dbReference>
<comment type="caution">
    <text evidence="1">The sequence shown here is derived from an EMBL/GenBank/DDBJ whole genome shotgun (WGS) entry which is preliminary data.</text>
</comment>
<reference evidence="1 2" key="1">
    <citation type="submission" date="2017-10" db="EMBL/GenBank/DDBJ databases">
        <title>The draft genome sequence of Lewinella nigricans NBRC 102662.</title>
        <authorList>
            <person name="Wang K."/>
        </authorList>
    </citation>
    <scope>NUCLEOTIDE SEQUENCE [LARGE SCALE GENOMIC DNA]</scope>
    <source>
        <strain evidence="1 2">NBRC 102662</strain>
    </source>
</reference>
<dbReference type="AlphaFoldDB" id="A0A2D0NB05"/>
<dbReference type="Proteomes" id="UP000223913">
    <property type="component" value="Unassembled WGS sequence"/>
</dbReference>
<dbReference type="OrthoDB" id="605297at2"/>
<gene>
    <name evidence="1" type="ORF">CRP01_16435</name>
</gene>